<evidence type="ECO:0000259" key="2">
    <source>
        <dbReference type="Pfam" id="PF00899"/>
    </source>
</evidence>
<dbReference type="FunFam" id="3.40.50.720:FF:000080">
    <property type="entry name" value="Thiazole biosynthesis adenylyltransferase ThiF"/>
    <property type="match status" value="1"/>
</dbReference>
<dbReference type="RefSeq" id="WP_146440982.1">
    <property type="nucleotide sequence ID" value="NZ_SJPL01000002.1"/>
</dbReference>
<dbReference type="GO" id="GO:0005829">
    <property type="term" value="C:cytosol"/>
    <property type="evidence" value="ECO:0007669"/>
    <property type="project" value="TreeGrafter"/>
</dbReference>
<dbReference type="GO" id="GO:0004792">
    <property type="term" value="F:thiosulfate-cyanide sulfurtransferase activity"/>
    <property type="evidence" value="ECO:0007669"/>
    <property type="project" value="TreeGrafter"/>
</dbReference>
<keyword evidence="3" id="KW-0808">Transferase</keyword>
<feature type="domain" description="THIF-type NAD/FAD binding fold" evidence="2">
    <location>
        <begin position="8"/>
        <end position="246"/>
    </location>
</feature>
<dbReference type="EMBL" id="SJPL01000002">
    <property type="protein sequence ID" value="TWT65742.1"/>
    <property type="molecule type" value="Genomic_DNA"/>
</dbReference>
<dbReference type="EC" id="2.7.7.80" evidence="3"/>
<evidence type="ECO:0000256" key="1">
    <source>
        <dbReference type="ARBA" id="ARBA00009919"/>
    </source>
</evidence>
<dbReference type="Pfam" id="PF00899">
    <property type="entry name" value="ThiF"/>
    <property type="match status" value="1"/>
</dbReference>
<evidence type="ECO:0000313" key="4">
    <source>
        <dbReference type="Proteomes" id="UP000317238"/>
    </source>
</evidence>
<sequence>MNSPRDRYARQIQLSTIGEQGQRRIGDSTAAVVGCGALGTVAAELLARAGVGRLRLVDRDIVEWSNLQRQSLFDENDARSGSPKAAAAADRLRRINSDIQIEPQVVDVLPGNITGVLDGVDLVIDACDNFELRLLINDWSLENEIPFIHGGCVGSGGQVRLFDGTGQPCFRCLVRDLPPPGSVQTCDTAGVLGAATHLIASLQAAEAIKWLAGSRSSIRTSVLSIDLWQNKIRQIDTSEIVDPQCPACVGKRRDFLNADAGPPAAALCGRESVQVPARQGTQLDLSSFEARWQDLGRVQCTPFFVRLHLDESQSLTLFRDGRAVISGTRDVAIARSLYDRYVG</sequence>
<keyword evidence="3" id="KW-0548">Nucleotidyltransferase</keyword>
<dbReference type="PANTHER" id="PTHR10953:SF102">
    <property type="entry name" value="ADENYLYLTRANSFERASE AND SULFURTRANSFERASE MOCS3"/>
    <property type="match status" value="1"/>
</dbReference>
<comment type="similarity">
    <text evidence="1">Belongs to the HesA/MoeB/ThiF family.</text>
</comment>
<dbReference type="InterPro" id="IPR045886">
    <property type="entry name" value="ThiF/MoeB/HesA"/>
</dbReference>
<dbReference type="GO" id="GO:0061605">
    <property type="term" value="F:molybdopterin-synthase adenylyltransferase activity"/>
    <property type="evidence" value="ECO:0007669"/>
    <property type="project" value="UniProtKB-EC"/>
</dbReference>
<proteinExistence type="inferred from homology"/>
<dbReference type="GO" id="GO:0008641">
    <property type="term" value="F:ubiquitin-like modifier activating enzyme activity"/>
    <property type="evidence" value="ECO:0007669"/>
    <property type="project" value="InterPro"/>
</dbReference>
<organism evidence="3 4">
    <name type="scientific">Crateriforma conspicua</name>
    <dbReference type="NCBI Taxonomy" id="2527996"/>
    <lineage>
        <taxon>Bacteria</taxon>
        <taxon>Pseudomonadati</taxon>
        <taxon>Planctomycetota</taxon>
        <taxon>Planctomycetia</taxon>
        <taxon>Planctomycetales</taxon>
        <taxon>Planctomycetaceae</taxon>
        <taxon>Crateriforma</taxon>
    </lineage>
</organism>
<accession>A0A5C5XVU9</accession>
<reference evidence="3 4" key="1">
    <citation type="submission" date="2019-02" db="EMBL/GenBank/DDBJ databases">
        <title>Deep-cultivation of Planctomycetes and their phenomic and genomic characterization uncovers novel biology.</title>
        <authorList>
            <person name="Wiegand S."/>
            <person name="Jogler M."/>
            <person name="Boedeker C."/>
            <person name="Pinto D."/>
            <person name="Vollmers J."/>
            <person name="Rivas-Marin E."/>
            <person name="Kohn T."/>
            <person name="Peeters S.H."/>
            <person name="Heuer A."/>
            <person name="Rast P."/>
            <person name="Oberbeckmann S."/>
            <person name="Bunk B."/>
            <person name="Jeske O."/>
            <person name="Meyerdierks A."/>
            <person name="Storesund J.E."/>
            <person name="Kallscheuer N."/>
            <person name="Luecker S."/>
            <person name="Lage O.M."/>
            <person name="Pohl T."/>
            <person name="Merkel B.J."/>
            <person name="Hornburger P."/>
            <person name="Mueller R.-W."/>
            <person name="Bruemmer F."/>
            <person name="Labrenz M."/>
            <person name="Spormann A.M."/>
            <person name="Op Den Camp H."/>
            <person name="Overmann J."/>
            <person name="Amann R."/>
            <person name="Jetten M.S.M."/>
            <person name="Mascher T."/>
            <person name="Medema M.H."/>
            <person name="Devos D.P."/>
            <person name="Kaster A.-K."/>
            <person name="Ovreas L."/>
            <person name="Rohde M."/>
            <person name="Galperin M.Y."/>
            <person name="Jogler C."/>
        </authorList>
    </citation>
    <scope>NUCLEOTIDE SEQUENCE [LARGE SCALE GENOMIC DNA]</scope>
    <source>
        <strain evidence="3 4">Pan14r</strain>
    </source>
</reference>
<gene>
    <name evidence="3" type="primary">moeB_2</name>
    <name evidence="3" type="ORF">Pan14r_52910</name>
</gene>
<dbReference type="OrthoDB" id="9804286at2"/>
<dbReference type="SUPFAM" id="SSF69572">
    <property type="entry name" value="Activating enzymes of the ubiquitin-like proteins"/>
    <property type="match status" value="1"/>
</dbReference>
<dbReference type="Gene3D" id="3.40.50.720">
    <property type="entry name" value="NAD(P)-binding Rossmann-like Domain"/>
    <property type="match status" value="1"/>
</dbReference>
<comment type="caution">
    <text evidence="3">The sequence shown here is derived from an EMBL/GenBank/DDBJ whole genome shotgun (WGS) entry which is preliminary data.</text>
</comment>
<dbReference type="InterPro" id="IPR000594">
    <property type="entry name" value="ThiF_NAD_FAD-bd"/>
</dbReference>
<keyword evidence="4" id="KW-1185">Reference proteome</keyword>
<dbReference type="AlphaFoldDB" id="A0A5C5XVU9"/>
<dbReference type="Proteomes" id="UP000317238">
    <property type="component" value="Unassembled WGS sequence"/>
</dbReference>
<dbReference type="GO" id="GO:0008146">
    <property type="term" value="F:sulfotransferase activity"/>
    <property type="evidence" value="ECO:0007669"/>
    <property type="project" value="TreeGrafter"/>
</dbReference>
<name>A0A5C5XVU9_9PLAN</name>
<protein>
    <submittedName>
        <fullName evidence="3">Molybdopterin-synthase adenylyltransferase</fullName>
        <ecNumber evidence="3">2.7.7.80</ecNumber>
    </submittedName>
</protein>
<dbReference type="CDD" id="cd00757">
    <property type="entry name" value="ThiF_MoeB_HesA_family"/>
    <property type="match status" value="1"/>
</dbReference>
<evidence type="ECO:0000313" key="3">
    <source>
        <dbReference type="EMBL" id="TWT65742.1"/>
    </source>
</evidence>
<dbReference type="PANTHER" id="PTHR10953">
    <property type="entry name" value="UBIQUITIN-ACTIVATING ENZYME E1"/>
    <property type="match status" value="1"/>
</dbReference>
<dbReference type="InterPro" id="IPR035985">
    <property type="entry name" value="Ubiquitin-activating_enz"/>
</dbReference>